<evidence type="ECO:0000256" key="3">
    <source>
        <dbReference type="ARBA" id="ARBA00022457"/>
    </source>
</evidence>
<dbReference type="GO" id="GO:0006281">
    <property type="term" value="P:DNA repair"/>
    <property type="evidence" value="ECO:0007669"/>
    <property type="project" value="UniProtKB-KW"/>
</dbReference>
<gene>
    <name evidence="15" type="ORF">UG56_011975</name>
</gene>
<evidence type="ECO:0000256" key="8">
    <source>
        <dbReference type="ARBA" id="ARBA00022842"/>
    </source>
</evidence>
<reference evidence="15" key="1">
    <citation type="submission" date="2016-10" db="EMBL/GenBank/DDBJ databases">
        <title>Draft Genome Sequence of Nocardioides luteus Strain BAFB, an Alkane-Degrading Bacterium Isolated from JP-7 Polluted Soil.</title>
        <authorList>
            <person name="Brown L."/>
            <person name="Ruiz O.N."/>
            <person name="Gunasekera T."/>
        </authorList>
    </citation>
    <scope>NUCLEOTIDE SEQUENCE [LARGE SCALE GENOMIC DNA]</scope>
    <source>
        <strain evidence="15">BAFB</strain>
    </source>
</reference>
<feature type="region of interest" description="Disordered" evidence="13">
    <location>
        <begin position="166"/>
        <end position="185"/>
    </location>
</feature>
<evidence type="ECO:0000256" key="9">
    <source>
        <dbReference type="ARBA" id="ARBA00023204"/>
    </source>
</evidence>
<dbReference type="Gene3D" id="3.90.79.10">
    <property type="entry name" value="Nucleoside Triphosphate Pyrophosphohydrolase"/>
    <property type="match status" value="1"/>
</dbReference>
<feature type="region of interest" description="Disordered" evidence="13">
    <location>
        <begin position="24"/>
        <end position="44"/>
    </location>
</feature>
<proteinExistence type="inferred from homology"/>
<organism evidence="15 16">
    <name type="scientific">Nocardioides luteus</name>
    <dbReference type="NCBI Taxonomy" id="1844"/>
    <lineage>
        <taxon>Bacteria</taxon>
        <taxon>Bacillati</taxon>
        <taxon>Actinomycetota</taxon>
        <taxon>Actinomycetes</taxon>
        <taxon>Propionibacteriales</taxon>
        <taxon>Nocardioidaceae</taxon>
        <taxon>Nocardioides</taxon>
    </lineage>
</organism>
<evidence type="ECO:0000313" key="16">
    <source>
        <dbReference type="Proteomes" id="UP000033772"/>
    </source>
</evidence>
<comment type="catalytic activity">
    <reaction evidence="10">
        <text>8-oxo-dGTP + H2O = 8-oxo-dGMP + diphosphate + H(+)</text>
        <dbReference type="Rhea" id="RHEA:31575"/>
        <dbReference type="ChEBI" id="CHEBI:15377"/>
        <dbReference type="ChEBI" id="CHEBI:15378"/>
        <dbReference type="ChEBI" id="CHEBI:33019"/>
        <dbReference type="ChEBI" id="CHEBI:63224"/>
        <dbReference type="ChEBI" id="CHEBI:77896"/>
        <dbReference type="EC" id="3.6.1.55"/>
    </reaction>
</comment>
<evidence type="ECO:0000313" key="15">
    <source>
        <dbReference type="EMBL" id="OIJ26676.1"/>
    </source>
</evidence>
<evidence type="ECO:0000256" key="12">
    <source>
        <dbReference type="RuleBase" id="RU003476"/>
    </source>
</evidence>
<keyword evidence="3" id="KW-0515">Mutator protein</keyword>
<dbReference type="PANTHER" id="PTHR47707">
    <property type="entry name" value="8-OXO-DGTP DIPHOSPHATASE"/>
    <property type="match status" value="1"/>
</dbReference>
<dbReference type="RefSeq" id="WP_045547988.1">
    <property type="nucleotide sequence ID" value="NZ_JZDQ02000014.1"/>
</dbReference>
<dbReference type="SUPFAM" id="SSF55811">
    <property type="entry name" value="Nudix"/>
    <property type="match status" value="1"/>
</dbReference>
<evidence type="ECO:0000256" key="4">
    <source>
        <dbReference type="ARBA" id="ARBA00022705"/>
    </source>
</evidence>
<dbReference type="GO" id="GO:0046872">
    <property type="term" value="F:metal ion binding"/>
    <property type="evidence" value="ECO:0007669"/>
    <property type="project" value="UniProtKB-KW"/>
</dbReference>
<keyword evidence="16" id="KW-1185">Reference proteome</keyword>
<feature type="region of interest" description="Disordered" evidence="13">
    <location>
        <begin position="203"/>
        <end position="238"/>
    </location>
</feature>
<keyword evidence="7 12" id="KW-0378">Hydrolase</keyword>
<dbReference type="Proteomes" id="UP000033772">
    <property type="component" value="Unassembled WGS sequence"/>
</dbReference>
<evidence type="ECO:0000256" key="7">
    <source>
        <dbReference type="ARBA" id="ARBA00022801"/>
    </source>
</evidence>
<name>A0A1J4N554_9ACTN</name>
<dbReference type="EMBL" id="JZDQ02000014">
    <property type="protein sequence ID" value="OIJ26676.1"/>
    <property type="molecule type" value="Genomic_DNA"/>
</dbReference>
<comment type="caution">
    <text evidence="15">The sequence shown here is derived from an EMBL/GenBank/DDBJ whole genome shotgun (WGS) entry which is preliminary data.</text>
</comment>
<evidence type="ECO:0000256" key="6">
    <source>
        <dbReference type="ARBA" id="ARBA00022763"/>
    </source>
</evidence>
<keyword evidence="5" id="KW-0479">Metal-binding</keyword>
<dbReference type="GO" id="GO:0044716">
    <property type="term" value="F:8-oxo-GDP phosphatase activity"/>
    <property type="evidence" value="ECO:0007669"/>
    <property type="project" value="TreeGrafter"/>
</dbReference>
<evidence type="ECO:0000256" key="11">
    <source>
        <dbReference type="ARBA" id="ARBA00038905"/>
    </source>
</evidence>
<evidence type="ECO:0000256" key="5">
    <source>
        <dbReference type="ARBA" id="ARBA00022723"/>
    </source>
</evidence>
<dbReference type="OrthoDB" id="9804442at2"/>
<dbReference type="Pfam" id="PF00293">
    <property type="entry name" value="NUDIX"/>
    <property type="match status" value="1"/>
</dbReference>
<feature type="domain" description="Nudix hydrolase" evidence="14">
    <location>
        <begin position="3"/>
        <end position="130"/>
    </location>
</feature>
<dbReference type="InterPro" id="IPR020476">
    <property type="entry name" value="Nudix_hydrolase"/>
</dbReference>
<dbReference type="EC" id="3.6.1.55" evidence="11"/>
<keyword evidence="8" id="KW-0460">Magnesium</keyword>
<dbReference type="PROSITE" id="PS00893">
    <property type="entry name" value="NUDIX_BOX"/>
    <property type="match status" value="1"/>
</dbReference>
<dbReference type="GO" id="GO:0044715">
    <property type="term" value="F:8-oxo-dGDP phosphatase activity"/>
    <property type="evidence" value="ECO:0007669"/>
    <property type="project" value="TreeGrafter"/>
</dbReference>
<accession>A0A1J4N554</accession>
<comment type="cofactor">
    <cofactor evidence="1">
        <name>Mg(2+)</name>
        <dbReference type="ChEBI" id="CHEBI:18420"/>
    </cofactor>
</comment>
<keyword evidence="4" id="KW-0235">DNA replication</keyword>
<comment type="similarity">
    <text evidence="2 12">Belongs to the Nudix hydrolase family.</text>
</comment>
<evidence type="ECO:0000256" key="2">
    <source>
        <dbReference type="ARBA" id="ARBA00005582"/>
    </source>
</evidence>
<dbReference type="PANTHER" id="PTHR47707:SF1">
    <property type="entry name" value="NUDIX HYDROLASE FAMILY PROTEIN"/>
    <property type="match status" value="1"/>
</dbReference>
<protein>
    <recommendedName>
        <fullName evidence="11">8-oxo-dGTP diphosphatase</fullName>
        <ecNumber evidence="11">3.6.1.55</ecNumber>
    </recommendedName>
</protein>
<dbReference type="PRINTS" id="PR00502">
    <property type="entry name" value="NUDIXFAMILY"/>
</dbReference>
<feature type="compositionally biased region" description="Basic and acidic residues" evidence="13">
    <location>
        <begin position="222"/>
        <end position="238"/>
    </location>
</feature>
<dbReference type="InterPro" id="IPR020084">
    <property type="entry name" value="NUDIX_hydrolase_CS"/>
</dbReference>
<keyword evidence="6" id="KW-0227">DNA damage</keyword>
<dbReference type="AlphaFoldDB" id="A0A1J4N554"/>
<sequence>MNSPKTVVAAAILSADGKQVLAARRTSPPEAAGRWELPGGKVEEGETPEAALIREIGEELGCLIEVLDWMQGEAPIGESHRLIAATARVVAGEPRPREHDQVLWLAAEDLDSVDWLEPDRPFLDALRHVLGVPEESTLRGIFFEEEDARSAAATLEREGWTARVGRERYQGEDDDEDHPWSVETDAPEMVLELLVDEYDGWLDIPEEAPDDSIAPEPVELPDNPKRIKRPDLGSGRDF</sequence>
<keyword evidence="9" id="KW-0234">DNA repair</keyword>
<evidence type="ECO:0000256" key="1">
    <source>
        <dbReference type="ARBA" id="ARBA00001946"/>
    </source>
</evidence>
<dbReference type="STRING" id="1844.UG56_011975"/>
<dbReference type="GO" id="GO:0006260">
    <property type="term" value="P:DNA replication"/>
    <property type="evidence" value="ECO:0007669"/>
    <property type="project" value="UniProtKB-KW"/>
</dbReference>
<dbReference type="CDD" id="cd03425">
    <property type="entry name" value="NUDIX_MutT_NudA_like"/>
    <property type="match status" value="1"/>
</dbReference>
<evidence type="ECO:0000256" key="13">
    <source>
        <dbReference type="SAM" id="MobiDB-lite"/>
    </source>
</evidence>
<evidence type="ECO:0000256" key="10">
    <source>
        <dbReference type="ARBA" id="ARBA00035861"/>
    </source>
</evidence>
<dbReference type="InterPro" id="IPR047127">
    <property type="entry name" value="MutT-like"/>
</dbReference>
<dbReference type="GO" id="GO:0035539">
    <property type="term" value="F:8-oxo-7,8-dihydrodeoxyguanosine triphosphate pyrophosphatase activity"/>
    <property type="evidence" value="ECO:0007669"/>
    <property type="project" value="UniProtKB-EC"/>
</dbReference>
<evidence type="ECO:0000259" key="14">
    <source>
        <dbReference type="PROSITE" id="PS51462"/>
    </source>
</evidence>
<dbReference type="InterPro" id="IPR000086">
    <property type="entry name" value="NUDIX_hydrolase_dom"/>
</dbReference>
<dbReference type="InterPro" id="IPR015797">
    <property type="entry name" value="NUDIX_hydrolase-like_dom_sf"/>
</dbReference>
<dbReference type="GO" id="GO:0008413">
    <property type="term" value="F:8-oxo-7,8-dihydroguanosine triphosphate pyrophosphatase activity"/>
    <property type="evidence" value="ECO:0007669"/>
    <property type="project" value="TreeGrafter"/>
</dbReference>
<dbReference type="PROSITE" id="PS51462">
    <property type="entry name" value="NUDIX"/>
    <property type="match status" value="1"/>
</dbReference>